<protein>
    <recommendedName>
        <fullName evidence="2">Transcription factor COE DNA-binding domain-containing protein</fullName>
    </recommendedName>
</protein>
<dbReference type="Pfam" id="PF16422">
    <property type="entry name" value="COE1_DBD"/>
    <property type="match status" value="1"/>
</dbReference>
<sequence>MLVGRAIVYEGQDKNPEMCRVLLTHEIMC</sequence>
<proteinExistence type="inferred from homology"/>
<keyword evidence="1" id="KW-0479">Metal-binding</keyword>
<keyword evidence="1" id="KW-0539">Nucleus</keyword>
<dbReference type="PANTHER" id="PTHR10747">
    <property type="entry name" value="TRANSCRIPTION FACTOR COE FAMILY MEMBER"/>
    <property type="match status" value="1"/>
</dbReference>
<name>A0ABQ7TL46_PHRPL</name>
<keyword evidence="1" id="KW-0863">Zinc-finger</keyword>
<evidence type="ECO:0000313" key="3">
    <source>
        <dbReference type="EMBL" id="KAH0629888.1"/>
    </source>
</evidence>
<reference evidence="3 4" key="1">
    <citation type="journal article" date="2022" name="Gigascience">
        <title>A chromosome-level genome assembly and annotation of the desert horned lizard, Phrynosoma platyrhinos, provides insight into chromosomal rearrangements among reptiles.</title>
        <authorList>
            <person name="Koochekian N."/>
            <person name="Ascanio A."/>
            <person name="Farleigh K."/>
            <person name="Card D.C."/>
            <person name="Schield D.R."/>
            <person name="Castoe T.A."/>
            <person name="Jezkova T."/>
        </authorList>
    </citation>
    <scope>NUCLEOTIDE SEQUENCE [LARGE SCALE GENOMIC DNA]</scope>
    <source>
        <strain evidence="3">NK-2021</strain>
    </source>
</reference>
<evidence type="ECO:0000313" key="4">
    <source>
        <dbReference type="Proteomes" id="UP000826234"/>
    </source>
</evidence>
<evidence type="ECO:0000259" key="2">
    <source>
        <dbReference type="Pfam" id="PF16422"/>
    </source>
</evidence>
<dbReference type="Gene3D" id="2.60.40.3180">
    <property type="entry name" value="Transcription factor COE1, DNA-binding domain"/>
    <property type="match status" value="1"/>
</dbReference>
<comment type="similarity">
    <text evidence="1">Belongs to the COE family.</text>
</comment>
<feature type="domain" description="Transcription factor COE DNA-binding" evidence="2">
    <location>
        <begin position="5"/>
        <end position="29"/>
    </location>
</feature>
<accession>A0ABQ7TL46</accession>
<feature type="non-terminal residue" evidence="3">
    <location>
        <position position="29"/>
    </location>
</feature>
<comment type="caution">
    <text evidence="3">The sequence shown here is derived from an EMBL/GenBank/DDBJ whole genome shotgun (WGS) entry which is preliminary data.</text>
</comment>
<organism evidence="3 4">
    <name type="scientific">Phrynosoma platyrhinos</name>
    <name type="common">Desert horned lizard</name>
    <dbReference type="NCBI Taxonomy" id="52577"/>
    <lineage>
        <taxon>Eukaryota</taxon>
        <taxon>Metazoa</taxon>
        <taxon>Chordata</taxon>
        <taxon>Craniata</taxon>
        <taxon>Vertebrata</taxon>
        <taxon>Euteleostomi</taxon>
        <taxon>Lepidosauria</taxon>
        <taxon>Squamata</taxon>
        <taxon>Bifurcata</taxon>
        <taxon>Unidentata</taxon>
        <taxon>Episquamata</taxon>
        <taxon>Toxicofera</taxon>
        <taxon>Iguania</taxon>
        <taxon>Phrynosomatidae</taxon>
        <taxon>Phrynosomatinae</taxon>
        <taxon>Phrynosoma</taxon>
    </lineage>
</organism>
<keyword evidence="1" id="KW-0217">Developmental protein</keyword>
<dbReference type="EMBL" id="JAIPUX010000439">
    <property type="protein sequence ID" value="KAH0629888.1"/>
    <property type="molecule type" value="Genomic_DNA"/>
</dbReference>
<keyword evidence="1" id="KW-0238">DNA-binding</keyword>
<evidence type="ECO:0000256" key="1">
    <source>
        <dbReference type="RuleBase" id="RU004489"/>
    </source>
</evidence>
<dbReference type="InterPro" id="IPR003523">
    <property type="entry name" value="Transcription_factor_COE"/>
</dbReference>
<dbReference type="InterPro" id="IPR038173">
    <property type="entry name" value="COE_DBD_sf"/>
</dbReference>
<keyword evidence="1" id="KW-0805">Transcription regulation</keyword>
<keyword evidence="4" id="KW-1185">Reference proteome</keyword>
<keyword evidence="1" id="KW-0804">Transcription</keyword>
<keyword evidence="1" id="KW-0862">Zinc</keyword>
<dbReference type="InterPro" id="IPR032200">
    <property type="entry name" value="COE_DBD"/>
</dbReference>
<gene>
    <name evidence="3" type="ORF">JD844_012354</name>
</gene>
<dbReference type="Proteomes" id="UP000826234">
    <property type="component" value="Unassembled WGS sequence"/>
</dbReference>
<comment type="subcellular location">
    <subcellularLocation>
        <location evidence="1">Nucleus</location>
    </subcellularLocation>
</comment>